<evidence type="ECO:0000256" key="2">
    <source>
        <dbReference type="ARBA" id="ARBA00022964"/>
    </source>
</evidence>
<dbReference type="Proteomes" id="UP000321249">
    <property type="component" value="Unassembled WGS sequence"/>
</dbReference>
<evidence type="ECO:0000259" key="4">
    <source>
        <dbReference type="Pfam" id="PF05118"/>
    </source>
</evidence>
<feature type="domain" description="Aspartyl/asparaginy/proline hydroxylase" evidence="4">
    <location>
        <begin position="52"/>
        <end position="208"/>
    </location>
</feature>
<keyword evidence="3" id="KW-0560">Oxidoreductase</keyword>
<dbReference type="GO" id="GO:0016020">
    <property type="term" value="C:membrane"/>
    <property type="evidence" value="ECO:0007669"/>
    <property type="project" value="TreeGrafter"/>
</dbReference>
<dbReference type="SUPFAM" id="SSF51197">
    <property type="entry name" value="Clavaminate synthase-like"/>
    <property type="match status" value="1"/>
</dbReference>
<dbReference type="InterPro" id="IPR027443">
    <property type="entry name" value="IPNS-like_sf"/>
</dbReference>
<accession>A0A5C6TQI1</accession>
<evidence type="ECO:0000313" key="5">
    <source>
        <dbReference type="EMBL" id="TXC62440.1"/>
    </source>
</evidence>
<dbReference type="GO" id="GO:0051213">
    <property type="term" value="F:dioxygenase activity"/>
    <property type="evidence" value="ECO:0007669"/>
    <property type="project" value="UniProtKB-KW"/>
</dbReference>
<dbReference type="PANTHER" id="PTHR46332">
    <property type="entry name" value="ASPARTATE BETA-HYDROXYLASE DOMAIN-CONTAINING PROTEIN 2"/>
    <property type="match status" value="1"/>
</dbReference>
<dbReference type="RefSeq" id="WP_147041828.1">
    <property type="nucleotide sequence ID" value="NZ_BAABIR010000001.1"/>
</dbReference>
<dbReference type="InterPro" id="IPR051821">
    <property type="entry name" value="Asp/Asn_beta-hydroxylase"/>
</dbReference>
<evidence type="ECO:0000313" key="6">
    <source>
        <dbReference type="Proteomes" id="UP000321249"/>
    </source>
</evidence>
<dbReference type="AlphaFoldDB" id="A0A5C6TQI1"/>
<proteinExistence type="inferred from homology"/>
<sequence length="251" mass="28312">MASKPALGVPEPIYRLGKKLRHRVSAIVARSSLVGDQPVFEPERFDWIAGLEAQADEIRRELQAVLAHRDAIPSLASISPDHRKIAPPGKWKSFFLHGYGYKVEENCARCPVTAAAVERIPGLNSAFFSILEPGAHIPRHRGVTKAILTAHLGLVVPKRREACRMEVVDNNLVWEEGRTLVFDDTFEHEVWNDTDELRAVLLIQFRRPVGMLGRLAGETFLFGVRHSHFVQDARSRIGHWETAMQEFERAA</sequence>
<comment type="caution">
    <text evidence="5">The sequence shown here is derived from an EMBL/GenBank/DDBJ whole genome shotgun (WGS) entry which is preliminary data.</text>
</comment>
<evidence type="ECO:0000256" key="3">
    <source>
        <dbReference type="ARBA" id="ARBA00023002"/>
    </source>
</evidence>
<dbReference type="Pfam" id="PF05118">
    <property type="entry name" value="Asp_Arg_Hydrox"/>
    <property type="match status" value="1"/>
</dbReference>
<keyword evidence="6" id="KW-1185">Reference proteome</keyword>
<keyword evidence="2" id="KW-0223">Dioxygenase</keyword>
<dbReference type="Gene3D" id="2.60.120.330">
    <property type="entry name" value="B-lactam Antibiotic, Isopenicillin N Synthase, Chain"/>
    <property type="match status" value="1"/>
</dbReference>
<dbReference type="InterPro" id="IPR007803">
    <property type="entry name" value="Asp/Arg/Pro-Hydrxlase"/>
</dbReference>
<evidence type="ECO:0000256" key="1">
    <source>
        <dbReference type="ARBA" id="ARBA00007730"/>
    </source>
</evidence>
<protein>
    <submittedName>
        <fullName evidence="5">Aspartyl/asparaginyl beta-hydroxylase domain-containing protein</fullName>
    </submittedName>
</protein>
<organism evidence="5 6">
    <name type="scientific">Allosphingosinicella ginsenosidimutans</name>
    <dbReference type="NCBI Taxonomy" id="1176539"/>
    <lineage>
        <taxon>Bacteria</taxon>
        <taxon>Pseudomonadati</taxon>
        <taxon>Pseudomonadota</taxon>
        <taxon>Alphaproteobacteria</taxon>
        <taxon>Sphingomonadales</taxon>
        <taxon>Sphingomonadaceae</taxon>
        <taxon>Allosphingosinicella</taxon>
    </lineage>
</organism>
<name>A0A5C6TQI1_9SPHN</name>
<reference evidence="5 6" key="1">
    <citation type="journal article" date="2015" name="J. Microbiol.">
        <title>Sphingosinicella ginsenosidimutans sp. nov., with ginsenoside converting activity.</title>
        <authorList>
            <person name="Kim J.K."/>
            <person name="Kang M.S."/>
            <person name="Park S.C."/>
            <person name="Kim K.M."/>
            <person name="Choi K."/>
            <person name="Yoon M.H."/>
            <person name="Im W.T."/>
        </authorList>
    </citation>
    <scope>NUCLEOTIDE SEQUENCE [LARGE SCALE GENOMIC DNA]</scope>
    <source>
        <strain evidence="5 6">BS-11</strain>
    </source>
</reference>
<dbReference type="PANTHER" id="PTHR46332:SF5">
    <property type="entry name" value="ASPARTATE BETA-HYDROXYLASE DOMAIN CONTAINING 2"/>
    <property type="match status" value="1"/>
</dbReference>
<gene>
    <name evidence="5" type="ORF">FRZ32_01475</name>
</gene>
<dbReference type="OrthoDB" id="21665at2"/>
<comment type="similarity">
    <text evidence="1">Belongs to the aspartyl/asparaginyl beta-hydroxylase family.</text>
</comment>
<dbReference type="EMBL" id="VOQQ01000001">
    <property type="protein sequence ID" value="TXC62440.1"/>
    <property type="molecule type" value="Genomic_DNA"/>
</dbReference>